<dbReference type="PANTHER" id="PTHR45860:SF1">
    <property type="entry name" value="TRANSLATION INITIATION FACTOR EIF-2B SUBUNIT ALPHA"/>
    <property type="match status" value="1"/>
</dbReference>
<dbReference type="InterPro" id="IPR037171">
    <property type="entry name" value="NagB/RpiA_transferase-like"/>
</dbReference>
<evidence type="ECO:0000256" key="10">
    <source>
        <dbReference type="RuleBase" id="RU003814"/>
    </source>
</evidence>
<evidence type="ECO:0000256" key="6">
    <source>
        <dbReference type="ARBA" id="ARBA00043898"/>
    </source>
</evidence>
<evidence type="ECO:0000256" key="9">
    <source>
        <dbReference type="ARBA" id="ARBA00046432"/>
    </source>
</evidence>
<dbReference type="InterPro" id="IPR042529">
    <property type="entry name" value="IF_2B-like_C"/>
</dbReference>
<comment type="similarity">
    <text evidence="2 10">Belongs to the eIF-2B alpha/beta/delta subunits family.</text>
</comment>
<comment type="function">
    <text evidence="6">Acts as a component of the translation initiation factor 2B (eIF2B) complex, which catalyzes the exchange of GDP for GTP on eukaryotic initiation factor 2 (eIF2) gamma subunit. Its guanine nucleotide exchange factor activity is repressed when bound to eIF2 complex phosphorylated on the alpha subunit, thereby limiting the amount of methionyl-initiator methionine tRNA available to the ribosome and consequently global translation is repressed.</text>
</comment>
<evidence type="ECO:0000256" key="5">
    <source>
        <dbReference type="ARBA" id="ARBA00022917"/>
    </source>
</evidence>
<gene>
    <name evidence="11" type="ORF">EB796_009731</name>
</gene>
<comment type="caution">
    <text evidence="11">The sequence shown here is derived from an EMBL/GenBank/DDBJ whole genome shotgun (WGS) entry which is preliminary data.</text>
</comment>
<sequence length="300" mass="33651">MLFEENVRRVLNEKSGPEISEGIAAVRTLLELINSGDATTFSELVTKLRTAVKIMRECTNESISMTSGCELFMRFISNIRDEGRDESFEQCKTLMLERGNKFVKKVDSSRLRIAKLGSQHIKENSKILVHSRSRVVLELLKEASKDKQFKVFVTESRPDGSGRDMAQELKKHKIEVECILDAAIGYVMETIDLVLVGAEGVLASGGIVNKIGTFSIAMAAKAFNRPVYVAAESFKFSNLYPLNQKDLPNKHKYESLTEETIDRKKHPLIDYTPPEYLTLLFTDIGILTPTAVSDELIKLA</sequence>
<dbReference type="InterPro" id="IPR042528">
    <property type="entry name" value="elF-2B_alpha_N"/>
</dbReference>
<evidence type="ECO:0000256" key="1">
    <source>
        <dbReference type="ARBA" id="ARBA00004514"/>
    </source>
</evidence>
<dbReference type="Gene3D" id="1.20.120.1070">
    <property type="entry name" value="Translation initiation factor eIF-2B, N-terminal domain"/>
    <property type="match status" value="1"/>
</dbReference>
<comment type="subunit">
    <text evidence="9">Component of the translation initiation factor 2B (eIF2B) complex which is a heterodecamer of two sets of five different subunits: alpha, beta, gamma, delta and epsilon. Subunits alpha, beta and delta comprise a regulatory subcomplex and subunits epsilon and gamma comprise a catalytic subcomplex. Within the complex, the hexameric regulatory complex resides at the center, with the two heterodimeric catalytic subcomplexes bound on opposite sides.</text>
</comment>
<keyword evidence="5" id="KW-0648">Protein biosynthesis</keyword>
<dbReference type="OrthoDB" id="10249309at2759"/>
<name>A0A7J7K309_BUGNE</name>
<dbReference type="Gene3D" id="3.40.50.10470">
    <property type="entry name" value="Translation initiation factor eif-2b, domain 2"/>
    <property type="match status" value="1"/>
</dbReference>
<dbReference type="GO" id="GO:0005829">
    <property type="term" value="C:cytosol"/>
    <property type="evidence" value="ECO:0007669"/>
    <property type="project" value="UniProtKB-SubCell"/>
</dbReference>
<keyword evidence="4" id="KW-0396">Initiation factor</keyword>
<dbReference type="GO" id="GO:0003743">
    <property type="term" value="F:translation initiation factor activity"/>
    <property type="evidence" value="ECO:0007669"/>
    <property type="project" value="UniProtKB-KW"/>
</dbReference>
<evidence type="ECO:0000256" key="7">
    <source>
        <dbReference type="ARBA" id="ARBA00044208"/>
    </source>
</evidence>
<comment type="subcellular location">
    <subcellularLocation>
        <location evidence="1">Cytoplasm</location>
        <location evidence="1">Cytosol</location>
    </subcellularLocation>
</comment>
<dbReference type="Proteomes" id="UP000593567">
    <property type="component" value="Unassembled WGS sequence"/>
</dbReference>
<dbReference type="EMBL" id="VXIV02001550">
    <property type="protein sequence ID" value="KAF6031966.1"/>
    <property type="molecule type" value="Genomic_DNA"/>
</dbReference>
<keyword evidence="3" id="KW-0963">Cytoplasm</keyword>
<dbReference type="GO" id="GO:0005085">
    <property type="term" value="F:guanyl-nucleotide exchange factor activity"/>
    <property type="evidence" value="ECO:0007669"/>
    <property type="project" value="TreeGrafter"/>
</dbReference>
<reference evidence="11" key="1">
    <citation type="submission" date="2020-06" db="EMBL/GenBank/DDBJ databases">
        <title>Draft genome of Bugula neritina, a colonial animal packing powerful symbionts and potential medicines.</title>
        <authorList>
            <person name="Rayko M."/>
        </authorList>
    </citation>
    <scope>NUCLEOTIDE SEQUENCE [LARGE SCALE GENOMIC DNA]</scope>
    <source>
        <strain evidence="11">Kwan_BN1</strain>
    </source>
</reference>
<dbReference type="InterPro" id="IPR000649">
    <property type="entry name" value="IF-2B-related"/>
</dbReference>
<evidence type="ECO:0000313" key="12">
    <source>
        <dbReference type="Proteomes" id="UP000593567"/>
    </source>
</evidence>
<evidence type="ECO:0000256" key="4">
    <source>
        <dbReference type="ARBA" id="ARBA00022540"/>
    </source>
</evidence>
<dbReference type="PANTHER" id="PTHR45860">
    <property type="entry name" value="TRANSLATION INITIATION FACTOR EIF-2B SUBUNIT ALPHA"/>
    <property type="match status" value="1"/>
</dbReference>
<protein>
    <recommendedName>
        <fullName evidence="7">Translation initiation factor eIF2B subunit alpha</fullName>
    </recommendedName>
    <alternativeName>
        <fullName evidence="8">eIF2B GDP-GTP exchange factor subunit alpha</fullName>
    </alternativeName>
</protein>
<keyword evidence="12" id="KW-1185">Reference proteome</keyword>
<evidence type="ECO:0000256" key="3">
    <source>
        <dbReference type="ARBA" id="ARBA00022490"/>
    </source>
</evidence>
<dbReference type="GO" id="GO:0005851">
    <property type="term" value="C:eukaryotic translation initiation factor 2B complex"/>
    <property type="evidence" value="ECO:0007669"/>
    <property type="project" value="TreeGrafter"/>
</dbReference>
<dbReference type="SUPFAM" id="SSF100950">
    <property type="entry name" value="NagB/RpiA/CoA transferase-like"/>
    <property type="match status" value="1"/>
</dbReference>
<accession>A0A7J7K309</accession>
<organism evidence="11 12">
    <name type="scientific">Bugula neritina</name>
    <name type="common">Brown bryozoan</name>
    <name type="synonym">Sertularia neritina</name>
    <dbReference type="NCBI Taxonomy" id="10212"/>
    <lineage>
        <taxon>Eukaryota</taxon>
        <taxon>Metazoa</taxon>
        <taxon>Spiralia</taxon>
        <taxon>Lophotrochozoa</taxon>
        <taxon>Bryozoa</taxon>
        <taxon>Gymnolaemata</taxon>
        <taxon>Cheilostomatida</taxon>
        <taxon>Flustrina</taxon>
        <taxon>Buguloidea</taxon>
        <taxon>Bugulidae</taxon>
        <taxon>Bugula</taxon>
    </lineage>
</organism>
<evidence type="ECO:0000256" key="2">
    <source>
        <dbReference type="ARBA" id="ARBA00007251"/>
    </source>
</evidence>
<dbReference type="InterPro" id="IPR051501">
    <property type="entry name" value="eIF2B_alpha/beta/delta"/>
</dbReference>
<evidence type="ECO:0000256" key="8">
    <source>
        <dbReference type="ARBA" id="ARBA00044236"/>
    </source>
</evidence>
<evidence type="ECO:0000313" key="11">
    <source>
        <dbReference type="EMBL" id="KAF6031966.1"/>
    </source>
</evidence>
<dbReference type="Pfam" id="PF01008">
    <property type="entry name" value="IF-2B"/>
    <property type="match status" value="1"/>
</dbReference>
<dbReference type="AlphaFoldDB" id="A0A7J7K309"/>
<proteinExistence type="inferred from homology"/>